<evidence type="ECO:0000313" key="2">
    <source>
        <dbReference type="EMBL" id="KAK8884170.1"/>
    </source>
</evidence>
<evidence type="ECO:0000313" key="3">
    <source>
        <dbReference type="Proteomes" id="UP001470230"/>
    </source>
</evidence>
<keyword evidence="1" id="KW-0175">Coiled coil</keyword>
<protein>
    <submittedName>
        <fullName evidence="2">Uncharacterized protein</fullName>
    </submittedName>
</protein>
<reference evidence="2 3" key="1">
    <citation type="submission" date="2024-04" db="EMBL/GenBank/DDBJ databases">
        <title>Tritrichomonas musculus Genome.</title>
        <authorList>
            <person name="Alves-Ferreira E."/>
            <person name="Grigg M."/>
            <person name="Lorenzi H."/>
            <person name="Galac M."/>
        </authorList>
    </citation>
    <scope>NUCLEOTIDE SEQUENCE [LARGE SCALE GENOMIC DNA]</scope>
    <source>
        <strain evidence="2 3">EAF2021</strain>
    </source>
</reference>
<evidence type="ECO:0000256" key="1">
    <source>
        <dbReference type="SAM" id="Coils"/>
    </source>
</evidence>
<proteinExistence type="predicted"/>
<feature type="coiled-coil region" evidence="1">
    <location>
        <begin position="65"/>
        <end position="92"/>
    </location>
</feature>
<comment type="caution">
    <text evidence="2">The sequence shown here is derived from an EMBL/GenBank/DDBJ whole genome shotgun (WGS) entry which is preliminary data.</text>
</comment>
<sequence length="177" mass="20875">MTDPKETKIPCTKDDLEKAEEIFSHAINEKLSNSNLKLNEISDKFHELLQRCLVIQPSLEEDHESQELKDKIEKSQNKAVRLKTNLEIQRNLIITNVREKIEKMLQEKCPKIEDFDEESILDDEIHDEEFLANLMILDDNIRTLKSQLSETNSRIQYNTKKFKHNAINIENFLKSCY</sequence>
<dbReference type="Proteomes" id="UP001470230">
    <property type="component" value="Unassembled WGS sequence"/>
</dbReference>
<gene>
    <name evidence="2" type="ORF">M9Y10_043276</name>
</gene>
<accession>A0ABR2JZ80</accession>
<organism evidence="2 3">
    <name type="scientific">Tritrichomonas musculus</name>
    <dbReference type="NCBI Taxonomy" id="1915356"/>
    <lineage>
        <taxon>Eukaryota</taxon>
        <taxon>Metamonada</taxon>
        <taxon>Parabasalia</taxon>
        <taxon>Tritrichomonadida</taxon>
        <taxon>Tritrichomonadidae</taxon>
        <taxon>Tritrichomonas</taxon>
    </lineage>
</organism>
<name>A0ABR2JZ80_9EUKA</name>
<dbReference type="EMBL" id="JAPFFF010000008">
    <property type="protein sequence ID" value="KAK8884170.1"/>
    <property type="molecule type" value="Genomic_DNA"/>
</dbReference>
<keyword evidence="3" id="KW-1185">Reference proteome</keyword>